<evidence type="ECO:0000313" key="14">
    <source>
        <dbReference type="EMBL" id="TDM01628.1"/>
    </source>
</evidence>
<dbReference type="InterPro" id="IPR016152">
    <property type="entry name" value="PTrfase/Anion_transptr"/>
</dbReference>
<keyword evidence="7" id="KW-0808">Transferase</keyword>
<accession>A0A4R6BJ47</accession>
<dbReference type="Pfam" id="PF00359">
    <property type="entry name" value="PTS_EIIA_2"/>
    <property type="match status" value="1"/>
</dbReference>
<dbReference type="SUPFAM" id="SSF55804">
    <property type="entry name" value="Phoshotransferase/anion transport protein"/>
    <property type="match status" value="1"/>
</dbReference>
<dbReference type="PANTHER" id="PTHR30181">
    <property type="entry name" value="MANNITOL PERMEASE IIC COMPONENT"/>
    <property type="match status" value="1"/>
</dbReference>
<evidence type="ECO:0000256" key="5">
    <source>
        <dbReference type="ARBA" id="ARBA00022553"/>
    </source>
</evidence>
<evidence type="ECO:0000256" key="7">
    <source>
        <dbReference type="ARBA" id="ARBA00022679"/>
    </source>
</evidence>
<keyword evidence="8" id="KW-0598">Phosphotransferase system</keyword>
<evidence type="ECO:0000256" key="10">
    <source>
        <dbReference type="ARBA" id="ARBA00029908"/>
    </source>
</evidence>
<dbReference type="RefSeq" id="WP_133430350.1">
    <property type="nucleotide sequence ID" value="NZ_BMCC01000001.1"/>
</dbReference>
<keyword evidence="4" id="KW-0813">Transport</keyword>
<evidence type="ECO:0000256" key="4">
    <source>
        <dbReference type="ARBA" id="ARBA00022448"/>
    </source>
</evidence>
<keyword evidence="9" id="KW-0418">Kinase</keyword>
<evidence type="ECO:0000259" key="13">
    <source>
        <dbReference type="PROSITE" id="PS51094"/>
    </source>
</evidence>
<feature type="domain" description="PTS EIIA type-2" evidence="13">
    <location>
        <begin position="3"/>
        <end position="142"/>
    </location>
</feature>
<evidence type="ECO:0000256" key="12">
    <source>
        <dbReference type="ARBA" id="ARBA00030962"/>
    </source>
</evidence>
<dbReference type="InterPro" id="IPR002178">
    <property type="entry name" value="PTS_EIIA_type-2_dom"/>
</dbReference>
<evidence type="ECO:0000256" key="9">
    <source>
        <dbReference type="ARBA" id="ARBA00022777"/>
    </source>
</evidence>
<keyword evidence="15" id="KW-1185">Reference proteome</keyword>
<dbReference type="GO" id="GO:0016301">
    <property type="term" value="F:kinase activity"/>
    <property type="evidence" value="ECO:0007669"/>
    <property type="project" value="UniProtKB-KW"/>
</dbReference>
<evidence type="ECO:0000256" key="11">
    <source>
        <dbReference type="ARBA" id="ARBA00030956"/>
    </source>
</evidence>
<dbReference type="InterPro" id="IPR050893">
    <property type="entry name" value="Sugar_PTS"/>
</dbReference>
<keyword evidence="6" id="KW-0762">Sugar transport</keyword>
<dbReference type="GO" id="GO:0009401">
    <property type="term" value="P:phosphoenolpyruvate-dependent sugar phosphotransferase system"/>
    <property type="evidence" value="ECO:0007669"/>
    <property type="project" value="UniProtKB-KW"/>
</dbReference>
<sequence length="144" mass="15419">MSNLIPTENILVNQQFATKEEAIEAAGQKLVDAGAVNPGYIQAMKEREAIVSTYMGNFLAIPHGTDDAKAEVIQSGITLLQAPDGIDWDGNVVKVIVGIAGKDGEHLDLLSQIAIVFSEEENVDRVVNAQSAEEINAIFGEVEL</sequence>
<dbReference type="Gene3D" id="3.40.930.10">
    <property type="entry name" value="Mannitol-specific EII, Chain A"/>
    <property type="match status" value="1"/>
</dbReference>
<dbReference type="PANTHER" id="PTHR30181:SF2">
    <property type="entry name" value="PTS SYSTEM MANNITOL-SPECIFIC EIICBA COMPONENT"/>
    <property type="match status" value="1"/>
</dbReference>
<organism evidence="14 15">
    <name type="scientific">Macrococcus hajekii</name>
    <dbReference type="NCBI Taxonomy" id="198482"/>
    <lineage>
        <taxon>Bacteria</taxon>
        <taxon>Bacillati</taxon>
        <taxon>Bacillota</taxon>
        <taxon>Bacilli</taxon>
        <taxon>Bacillales</taxon>
        <taxon>Staphylococcaceae</taxon>
        <taxon>Macrococcus</taxon>
    </lineage>
</organism>
<comment type="caution">
    <text evidence="14">The sequence shown here is derived from an EMBL/GenBank/DDBJ whole genome shotgun (WGS) entry which is preliminary data.</text>
</comment>
<evidence type="ECO:0000313" key="15">
    <source>
        <dbReference type="Proteomes" id="UP000295328"/>
    </source>
</evidence>
<dbReference type="AlphaFoldDB" id="A0A4R6BJ47"/>
<comment type="function">
    <text evidence="1">The phosphoenolpyruvate-dependent sugar phosphotransferase system (sugar PTS), a major carbohydrate active transport system, catalyzes the phosphorylation of incoming sugar substrates concomitantly with their translocation across the cell membrane. The enzyme II CmtAB PTS system is involved in D-mannitol transport.</text>
</comment>
<keyword evidence="5" id="KW-0597">Phosphoprotein</keyword>
<dbReference type="Proteomes" id="UP000295328">
    <property type="component" value="Unassembled WGS sequence"/>
</dbReference>
<gene>
    <name evidence="14" type="ORF">ERX37_09040</name>
</gene>
<dbReference type="PROSITE" id="PS00372">
    <property type="entry name" value="PTS_EIIA_TYPE_2_HIS"/>
    <property type="match status" value="1"/>
</dbReference>
<evidence type="ECO:0000256" key="2">
    <source>
        <dbReference type="ARBA" id="ARBA00011798"/>
    </source>
</evidence>
<evidence type="ECO:0000256" key="8">
    <source>
        <dbReference type="ARBA" id="ARBA00022683"/>
    </source>
</evidence>
<protein>
    <recommendedName>
        <fullName evidence="3">Mannitol-specific phosphotransferase enzyme IIA component</fullName>
    </recommendedName>
    <alternativeName>
        <fullName evidence="11">EIIA</fullName>
    </alternativeName>
    <alternativeName>
        <fullName evidence="12">EIII</fullName>
    </alternativeName>
    <alternativeName>
        <fullName evidence="10">PTS system mannitol-specific EIIA component</fullName>
    </alternativeName>
</protein>
<dbReference type="GO" id="GO:0090563">
    <property type="term" value="F:protein-phosphocysteine-sugar phosphotransferase activity"/>
    <property type="evidence" value="ECO:0007669"/>
    <property type="project" value="TreeGrafter"/>
</dbReference>
<comment type="subunit">
    <text evidence="2">Homodimer or homotrimer. Seems to be a monomer when not phosphorylated.</text>
</comment>
<dbReference type="PROSITE" id="PS51094">
    <property type="entry name" value="PTS_EIIA_TYPE_2"/>
    <property type="match status" value="1"/>
</dbReference>
<reference evidence="14 15" key="1">
    <citation type="submission" date="2019-01" db="EMBL/GenBank/DDBJ databases">
        <title>Draft genome sequences of the type strains of six Macrococcus species.</title>
        <authorList>
            <person name="Mazhar S."/>
            <person name="Altermann E."/>
            <person name="Hill C."/>
            <person name="Mcauliffe O."/>
        </authorList>
    </citation>
    <scope>NUCLEOTIDE SEQUENCE [LARGE SCALE GENOMIC DNA]</scope>
    <source>
        <strain evidence="14 15">CCM4809</strain>
    </source>
</reference>
<dbReference type="EMBL" id="SCWE01000003">
    <property type="protein sequence ID" value="TDM01628.1"/>
    <property type="molecule type" value="Genomic_DNA"/>
</dbReference>
<evidence type="ECO:0000256" key="6">
    <source>
        <dbReference type="ARBA" id="ARBA00022597"/>
    </source>
</evidence>
<evidence type="ECO:0000256" key="3">
    <source>
        <dbReference type="ARBA" id="ARBA00014783"/>
    </source>
</evidence>
<dbReference type="CDD" id="cd00211">
    <property type="entry name" value="PTS_IIA_fru"/>
    <property type="match status" value="1"/>
</dbReference>
<dbReference type="GO" id="GO:0005886">
    <property type="term" value="C:plasma membrane"/>
    <property type="evidence" value="ECO:0007669"/>
    <property type="project" value="TreeGrafter"/>
</dbReference>
<proteinExistence type="predicted"/>
<name>A0A4R6BJ47_9STAP</name>
<dbReference type="OrthoDB" id="1640042at2"/>
<evidence type="ECO:0000256" key="1">
    <source>
        <dbReference type="ARBA" id="ARBA00002434"/>
    </source>
</evidence>